<dbReference type="GO" id="GO:0015074">
    <property type="term" value="P:DNA integration"/>
    <property type="evidence" value="ECO:0007669"/>
    <property type="project" value="UniProtKB-KW"/>
</dbReference>
<name>A0A2V4TQ11_9BURK</name>
<organism evidence="6 7">
    <name type="scientific">Paraburkholderia silvatlantica</name>
    <dbReference type="NCBI Taxonomy" id="321895"/>
    <lineage>
        <taxon>Bacteria</taxon>
        <taxon>Pseudomonadati</taxon>
        <taxon>Pseudomonadota</taxon>
        <taxon>Betaproteobacteria</taxon>
        <taxon>Burkholderiales</taxon>
        <taxon>Burkholderiaceae</taxon>
        <taxon>Paraburkholderia</taxon>
    </lineage>
</organism>
<evidence type="ECO:0000256" key="4">
    <source>
        <dbReference type="SAM" id="MobiDB-lite"/>
    </source>
</evidence>
<dbReference type="InterPro" id="IPR011010">
    <property type="entry name" value="DNA_brk_join_enz"/>
</dbReference>
<dbReference type="GO" id="GO:0006310">
    <property type="term" value="P:DNA recombination"/>
    <property type="evidence" value="ECO:0007669"/>
    <property type="project" value="UniProtKB-KW"/>
</dbReference>
<evidence type="ECO:0000259" key="5">
    <source>
        <dbReference type="PROSITE" id="PS51898"/>
    </source>
</evidence>
<dbReference type="InterPro" id="IPR002104">
    <property type="entry name" value="Integrase_catalytic"/>
</dbReference>
<dbReference type="PANTHER" id="PTHR30349:SF77">
    <property type="entry name" value="TYROSINE RECOMBINASE XERC"/>
    <property type="match status" value="1"/>
</dbReference>
<feature type="compositionally biased region" description="Low complexity" evidence="4">
    <location>
        <begin position="130"/>
        <end position="143"/>
    </location>
</feature>
<comment type="caution">
    <text evidence="6">The sequence shown here is derived from an EMBL/GenBank/DDBJ whole genome shotgun (WGS) entry which is preliminary data.</text>
</comment>
<dbReference type="GO" id="GO:0003677">
    <property type="term" value="F:DNA binding"/>
    <property type="evidence" value="ECO:0007669"/>
    <property type="project" value="InterPro"/>
</dbReference>
<keyword evidence="2" id="KW-0229">DNA integration</keyword>
<dbReference type="InterPro" id="IPR013762">
    <property type="entry name" value="Integrase-like_cat_sf"/>
</dbReference>
<feature type="region of interest" description="Disordered" evidence="4">
    <location>
        <begin position="115"/>
        <end position="143"/>
    </location>
</feature>
<dbReference type="SUPFAM" id="SSF56349">
    <property type="entry name" value="DNA breaking-rejoining enzymes"/>
    <property type="match status" value="1"/>
</dbReference>
<comment type="subcellular location">
    <subcellularLocation>
        <location evidence="1">Cytoplasm</location>
    </subcellularLocation>
</comment>
<proteinExistence type="predicted"/>
<sequence length="392" mass="42803">MNLPATAPESILPLALPAALDGRDGTNRAHGVHRQIAADTNVEAVRLWLAEYAGSPHTLRSYRKEAVRLLVWATRTLGKPLSSLTREDFLLYERFLADPTADWADPALPRRGGARRLFDGPLSERSQRQASASSPASSITWSPPAISPATRWCCAARAQHPQHARAALSAISITRSGKACLTRWSAGPAITPRECQHYERSRWLVRLLYHTALRASEAAHAKAADFFQRRGRWWLHVVGKGGTEGEVPVSDALMTEFARYRAFCGLPPAPAPDEKSPAVMGIGGDPGRHLTPTAIYLIAREVFLRAANALAATDPVGAATLRRASTHWLRHSAASHKADAGTDIRFIQRNLRHASIETTGLYLHAEDDRRHAQTTDAHTPTNTAAQPDDVPA</sequence>
<reference evidence="6 7" key="1">
    <citation type="submission" date="2018-06" db="EMBL/GenBank/DDBJ databases">
        <title>Genomic Encyclopedia of Type Strains, Phase IV (KMG-V): Genome sequencing to study the core and pangenomes of soil and plant-associated prokaryotes.</title>
        <authorList>
            <person name="Whitman W."/>
        </authorList>
    </citation>
    <scope>NUCLEOTIDE SEQUENCE [LARGE SCALE GENOMIC DNA]</scope>
    <source>
        <strain evidence="6 7">SRCL-318</strain>
    </source>
</reference>
<accession>A0A2V4TQ11</accession>
<dbReference type="Gene3D" id="1.10.443.10">
    <property type="entry name" value="Intergrase catalytic core"/>
    <property type="match status" value="1"/>
</dbReference>
<dbReference type="EMBL" id="QJSQ01000048">
    <property type="protein sequence ID" value="PYE13228.1"/>
    <property type="molecule type" value="Genomic_DNA"/>
</dbReference>
<feature type="region of interest" description="Disordered" evidence="4">
    <location>
        <begin position="370"/>
        <end position="392"/>
    </location>
</feature>
<feature type="compositionally biased region" description="Polar residues" evidence="4">
    <location>
        <begin position="374"/>
        <end position="385"/>
    </location>
</feature>
<keyword evidence="3" id="KW-0233">DNA recombination</keyword>
<evidence type="ECO:0000313" key="7">
    <source>
        <dbReference type="Proteomes" id="UP000247772"/>
    </source>
</evidence>
<dbReference type="PANTHER" id="PTHR30349">
    <property type="entry name" value="PHAGE INTEGRASE-RELATED"/>
    <property type="match status" value="1"/>
</dbReference>
<dbReference type="Pfam" id="PF00589">
    <property type="entry name" value="Phage_integrase"/>
    <property type="match status" value="1"/>
</dbReference>
<evidence type="ECO:0000256" key="2">
    <source>
        <dbReference type="ARBA" id="ARBA00022908"/>
    </source>
</evidence>
<evidence type="ECO:0000256" key="3">
    <source>
        <dbReference type="ARBA" id="ARBA00023172"/>
    </source>
</evidence>
<dbReference type="AlphaFoldDB" id="A0A2V4TQ11"/>
<feature type="domain" description="Tyr recombinase" evidence="5">
    <location>
        <begin position="163"/>
        <end position="376"/>
    </location>
</feature>
<evidence type="ECO:0000256" key="1">
    <source>
        <dbReference type="ARBA" id="ARBA00004496"/>
    </source>
</evidence>
<dbReference type="GO" id="GO:0005737">
    <property type="term" value="C:cytoplasm"/>
    <property type="evidence" value="ECO:0007669"/>
    <property type="project" value="UniProtKB-SubCell"/>
</dbReference>
<evidence type="ECO:0000313" key="6">
    <source>
        <dbReference type="EMBL" id="PYE13228.1"/>
    </source>
</evidence>
<dbReference type="CDD" id="cd00397">
    <property type="entry name" value="DNA_BRE_C"/>
    <property type="match status" value="1"/>
</dbReference>
<dbReference type="PROSITE" id="PS51898">
    <property type="entry name" value="TYR_RECOMBINASE"/>
    <property type="match status" value="1"/>
</dbReference>
<gene>
    <name evidence="6" type="ORF">C7410_14843</name>
</gene>
<dbReference type="Proteomes" id="UP000247772">
    <property type="component" value="Unassembled WGS sequence"/>
</dbReference>
<protein>
    <submittedName>
        <fullName evidence="6">Phage integrase family protein</fullName>
    </submittedName>
</protein>
<dbReference type="InterPro" id="IPR050090">
    <property type="entry name" value="Tyrosine_recombinase_XerCD"/>
</dbReference>